<gene>
    <name evidence="5" type="primary">cnxG</name>
    <name evidence="6" type="ORF">K431DRAFT_285588</name>
</gene>
<dbReference type="AlphaFoldDB" id="A0A9P4Q9I0"/>
<comment type="function">
    <text evidence="5">Acts as a sulfur carrier required for molybdopterin biosynthesis. Component of the molybdopterin synthase complex that catalyzes the conversion of precursor Z into molybdopterin by mediating the incorporation of 2 sulfur atoms into precursor Z to generate a dithiolene group. In the complex, serves as sulfur donor by being thiocarboxylated (-COSH) at its C-terminus by UBA4. After interaction with MOCS2B, the sulfur is then transferred to precursor Z to form molybdopterin.</text>
</comment>
<organism evidence="6 7">
    <name type="scientific">Polychaeton citri CBS 116435</name>
    <dbReference type="NCBI Taxonomy" id="1314669"/>
    <lineage>
        <taxon>Eukaryota</taxon>
        <taxon>Fungi</taxon>
        <taxon>Dikarya</taxon>
        <taxon>Ascomycota</taxon>
        <taxon>Pezizomycotina</taxon>
        <taxon>Dothideomycetes</taxon>
        <taxon>Dothideomycetidae</taxon>
        <taxon>Capnodiales</taxon>
        <taxon>Capnodiaceae</taxon>
        <taxon>Polychaeton</taxon>
    </lineage>
</organism>
<accession>A0A9P4Q9I0</accession>
<keyword evidence="7" id="KW-1185">Reference proteome</keyword>
<feature type="modified residue" description="Glycyl adenylate; alternate" evidence="5">
    <location>
        <position position="92"/>
    </location>
</feature>
<dbReference type="InterPro" id="IPR003749">
    <property type="entry name" value="ThiS/MoaD-like"/>
</dbReference>
<comment type="caution">
    <text evidence="6">The sequence shown here is derived from an EMBL/GenBank/DDBJ whole genome shotgun (WGS) entry which is preliminary data.</text>
</comment>
<dbReference type="InterPro" id="IPR016155">
    <property type="entry name" value="Mopterin_synth/thiamin_S_b"/>
</dbReference>
<keyword evidence="1 5" id="KW-0963">Cytoplasm</keyword>
<dbReference type="InterPro" id="IPR044672">
    <property type="entry name" value="MOCS2A"/>
</dbReference>
<dbReference type="GO" id="GO:0006777">
    <property type="term" value="P:Mo-molybdopterin cofactor biosynthetic process"/>
    <property type="evidence" value="ECO:0007669"/>
    <property type="project" value="UniProtKB-UniRule"/>
</dbReference>
<evidence type="ECO:0000313" key="7">
    <source>
        <dbReference type="Proteomes" id="UP000799441"/>
    </source>
</evidence>
<dbReference type="CDD" id="cd00754">
    <property type="entry name" value="Ubl_MoaD"/>
    <property type="match status" value="1"/>
</dbReference>
<comment type="pathway">
    <text evidence="5">Cofactor biosynthesis; molybdopterin biosynthesis.</text>
</comment>
<proteinExistence type="inferred from homology"/>
<dbReference type="Proteomes" id="UP000799441">
    <property type="component" value="Unassembled WGS sequence"/>
</dbReference>
<evidence type="ECO:0000256" key="5">
    <source>
        <dbReference type="HAMAP-Rule" id="MF_03051"/>
    </source>
</evidence>
<reference evidence="6" key="1">
    <citation type="journal article" date="2020" name="Stud. Mycol.">
        <title>101 Dothideomycetes genomes: a test case for predicting lifestyles and emergence of pathogens.</title>
        <authorList>
            <person name="Haridas S."/>
            <person name="Albert R."/>
            <person name="Binder M."/>
            <person name="Bloem J."/>
            <person name="Labutti K."/>
            <person name="Salamov A."/>
            <person name="Andreopoulos B."/>
            <person name="Baker S."/>
            <person name="Barry K."/>
            <person name="Bills G."/>
            <person name="Bluhm B."/>
            <person name="Cannon C."/>
            <person name="Castanera R."/>
            <person name="Culley D."/>
            <person name="Daum C."/>
            <person name="Ezra D."/>
            <person name="Gonzalez J."/>
            <person name="Henrissat B."/>
            <person name="Kuo A."/>
            <person name="Liang C."/>
            <person name="Lipzen A."/>
            <person name="Lutzoni F."/>
            <person name="Magnuson J."/>
            <person name="Mondo S."/>
            <person name="Nolan M."/>
            <person name="Ohm R."/>
            <person name="Pangilinan J."/>
            <person name="Park H.-J."/>
            <person name="Ramirez L."/>
            <person name="Alfaro M."/>
            <person name="Sun H."/>
            <person name="Tritt A."/>
            <person name="Yoshinaga Y."/>
            <person name="Zwiers L.-H."/>
            <person name="Turgeon B."/>
            <person name="Goodwin S."/>
            <person name="Spatafora J."/>
            <person name="Crous P."/>
            <person name="Grigoriev I."/>
        </authorList>
    </citation>
    <scope>NUCLEOTIDE SEQUENCE</scope>
    <source>
        <strain evidence="6">CBS 116435</strain>
    </source>
</reference>
<dbReference type="HAMAP" id="MF_03051">
    <property type="entry name" value="MOCS2A"/>
    <property type="match status" value="1"/>
</dbReference>
<dbReference type="OrthoDB" id="5595860at2759"/>
<dbReference type="InterPro" id="IPR012675">
    <property type="entry name" value="Beta-grasp_dom_sf"/>
</dbReference>
<name>A0A9P4Q9I0_9PEZI</name>
<dbReference type="EMBL" id="MU003797">
    <property type="protein sequence ID" value="KAF2720679.1"/>
    <property type="molecule type" value="Genomic_DNA"/>
</dbReference>
<evidence type="ECO:0000256" key="3">
    <source>
        <dbReference type="ARBA" id="ARBA00022741"/>
    </source>
</evidence>
<dbReference type="Pfam" id="PF02597">
    <property type="entry name" value="ThiS"/>
    <property type="match status" value="1"/>
</dbReference>
<keyword evidence="4 5" id="KW-0501">Molybdenum cofactor biosynthesis</keyword>
<dbReference type="GO" id="GO:1990140">
    <property type="term" value="C:molybdopterin synthase complex"/>
    <property type="evidence" value="ECO:0007669"/>
    <property type="project" value="UniProtKB-UniRule"/>
</dbReference>
<keyword evidence="2 5" id="KW-0597">Phosphoprotein</keyword>
<keyword evidence="3 5" id="KW-0547">Nucleotide-binding</keyword>
<evidence type="ECO:0000313" key="6">
    <source>
        <dbReference type="EMBL" id="KAF2720679.1"/>
    </source>
</evidence>
<dbReference type="GO" id="GO:1990133">
    <property type="term" value="C:molybdopterin adenylyltransferase complex"/>
    <property type="evidence" value="ECO:0007669"/>
    <property type="project" value="TreeGrafter"/>
</dbReference>
<evidence type="ECO:0000256" key="2">
    <source>
        <dbReference type="ARBA" id="ARBA00022553"/>
    </source>
</evidence>
<dbReference type="PANTHER" id="PTHR33359:SF1">
    <property type="entry name" value="MOLYBDOPTERIN SYNTHASE SULFUR CARRIER SUBUNIT"/>
    <property type="match status" value="1"/>
</dbReference>
<evidence type="ECO:0000256" key="4">
    <source>
        <dbReference type="ARBA" id="ARBA00023150"/>
    </source>
</evidence>
<dbReference type="PANTHER" id="PTHR33359">
    <property type="entry name" value="MOLYBDOPTERIN SYNTHASE SULFUR CARRIER SUBUNIT"/>
    <property type="match status" value="1"/>
</dbReference>
<dbReference type="GO" id="GO:0000166">
    <property type="term" value="F:nucleotide binding"/>
    <property type="evidence" value="ECO:0007669"/>
    <property type="project" value="UniProtKB-KW"/>
</dbReference>
<comment type="PTM">
    <text evidence="5">C-terminal thiocarboxylation occurs in 2 steps, it is first acyl-adenylated (-COAMP) via the hesA/moeB/thiF part of UBA4, then thiocarboxylated (-COSH) via the rhodanese domain of UBA4.</text>
</comment>
<protein>
    <recommendedName>
        <fullName evidence="5">Molybdopterin synthase sulfur carrier subunit</fullName>
    </recommendedName>
    <alternativeName>
        <fullName evidence="5">Common component for nitrate reductase and xanthine dehydrogenase protein G</fullName>
    </alternativeName>
    <alternativeName>
        <fullName evidence="5">Molybdenum cofactor synthesis protein 2 small subunit</fullName>
    </alternativeName>
    <alternativeName>
        <fullName evidence="5">Molybdenum cofactor synthesis protein 2A</fullName>
    </alternativeName>
    <alternativeName>
        <fullName evidence="5">Sulfur carrier protein MOCS2A</fullName>
        <shortName evidence="5">MOCS2A</shortName>
    </alternativeName>
</protein>
<dbReference type="Gene3D" id="3.10.20.30">
    <property type="match status" value="1"/>
</dbReference>
<dbReference type="GO" id="GO:0030366">
    <property type="term" value="F:molybdopterin synthase activity"/>
    <property type="evidence" value="ECO:0007669"/>
    <property type="project" value="UniProtKB-UniRule"/>
</dbReference>
<evidence type="ECO:0000256" key="1">
    <source>
        <dbReference type="ARBA" id="ARBA00022490"/>
    </source>
</evidence>
<dbReference type="InterPro" id="IPR028887">
    <property type="entry name" value="MOCS2A_euk"/>
</dbReference>
<dbReference type="SUPFAM" id="SSF54285">
    <property type="entry name" value="MoaD/ThiS"/>
    <property type="match status" value="1"/>
</dbReference>
<sequence>MAAQRPPPGHFKLLYFAAARSFANADSDVFPAPQPLASLFAVLEAKYPGIKERVLGSCAVTVNLDYVDVDEEGQLVIQDQDEVAIIPPVSSG</sequence>
<comment type="similarity">
    <text evidence="5">Belongs to the MoaD family. MOCS2A subfamily.</text>
</comment>
<comment type="subunit">
    <text evidence="5">Heterotetramer; composed of 2 small (MOCS2A) and 2 large (MOCS2B) subunits.</text>
</comment>
<comment type="subcellular location">
    <subcellularLocation>
        <location evidence="5">Cytoplasm</location>
    </subcellularLocation>
</comment>
<feature type="modified residue" description="1-thioglycine; alternate" evidence="5">
    <location>
        <position position="92"/>
    </location>
</feature>